<dbReference type="FunFam" id="3.30.1370.100:FF:000001">
    <property type="entry name" value="Mismatch repair endonuclease pms1, putative"/>
    <property type="match status" value="1"/>
</dbReference>
<dbReference type="PANTHER" id="PTHR10073">
    <property type="entry name" value="DNA MISMATCH REPAIR PROTEIN MLH, PMS, MUTL"/>
    <property type="match status" value="1"/>
</dbReference>
<feature type="compositionally biased region" description="Basic and acidic residues" evidence="3">
    <location>
        <begin position="425"/>
        <end position="441"/>
    </location>
</feature>
<dbReference type="GO" id="GO:0061982">
    <property type="term" value="P:meiosis I cell cycle process"/>
    <property type="evidence" value="ECO:0007669"/>
    <property type="project" value="UniProtKB-ARBA"/>
</dbReference>
<feature type="region of interest" description="Disordered" evidence="3">
    <location>
        <begin position="404"/>
        <end position="462"/>
    </location>
</feature>
<dbReference type="Gene3D" id="3.30.1540.20">
    <property type="entry name" value="MutL, C-terminal domain, dimerisation subdomain"/>
    <property type="match status" value="1"/>
</dbReference>
<dbReference type="InterPro" id="IPR014762">
    <property type="entry name" value="DNA_mismatch_repair_CS"/>
</dbReference>
<reference evidence="6 7" key="1">
    <citation type="submission" date="2014-04" db="EMBL/GenBank/DDBJ databases">
        <authorList>
            <consortium name="DOE Joint Genome Institute"/>
            <person name="Kuo A."/>
            <person name="Tarkka M."/>
            <person name="Buscot F."/>
            <person name="Kohler A."/>
            <person name="Nagy L.G."/>
            <person name="Floudas D."/>
            <person name="Copeland A."/>
            <person name="Barry K.W."/>
            <person name="Cichocki N."/>
            <person name="Veneault-Fourrey C."/>
            <person name="LaButti K."/>
            <person name="Lindquist E.A."/>
            <person name="Lipzen A."/>
            <person name="Lundell T."/>
            <person name="Morin E."/>
            <person name="Murat C."/>
            <person name="Sun H."/>
            <person name="Tunlid A."/>
            <person name="Henrissat B."/>
            <person name="Grigoriev I.V."/>
            <person name="Hibbett D.S."/>
            <person name="Martin F."/>
            <person name="Nordberg H.P."/>
            <person name="Cantor M.N."/>
            <person name="Hua S.X."/>
        </authorList>
    </citation>
    <scope>NUCLEOTIDE SEQUENCE [LARGE SCALE GENOMIC DNA]</scope>
    <source>
        <strain evidence="6 7">F 1598</strain>
    </source>
</reference>
<dbReference type="GO" id="GO:0032389">
    <property type="term" value="C:MutLalpha complex"/>
    <property type="evidence" value="ECO:0007669"/>
    <property type="project" value="TreeGrafter"/>
</dbReference>
<dbReference type="Gene3D" id="3.30.230.10">
    <property type="match status" value="1"/>
</dbReference>
<dbReference type="CDD" id="cd16926">
    <property type="entry name" value="HATPase_MutL-MLH-PMS-like"/>
    <property type="match status" value="1"/>
</dbReference>
<accession>A0A0C3EUV3</accession>
<dbReference type="SUPFAM" id="SSF54211">
    <property type="entry name" value="Ribosomal protein S5 domain 2-like"/>
    <property type="match status" value="1"/>
</dbReference>
<feature type="compositionally biased region" description="Polar residues" evidence="3">
    <location>
        <begin position="643"/>
        <end position="652"/>
    </location>
</feature>
<dbReference type="InterPro" id="IPR038973">
    <property type="entry name" value="MutL/Mlh/Pms-like"/>
</dbReference>
<dbReference type="HOGENOM" id="CLU_004131_0_0_1"/>
<dbReference type="GO" id="GO:0030983">
    <property type="term" value="F:mismatched DNA binding"/>
    <property type="evidence" value="ECO:0007669"/>
    <property type="project" value="InterPro"/>
</dbReference>
<evidence type="ECO:0008006" key="8">
    <source>
        <dbReference type="Google" id="ProtNLM"/>
    </source>
</evidence>
<dbReference type="FunCoup" id="A0A0C3EUV3">
    <property type="interactions" value="401"/>
</dbReference>
<comment type="similarity">
    <text evidence="1">Belongs to the DNA mismatch repair MutL/HexB family.</text>
</comment>
<feature type="region of interest" description="Disordered" evidence="3">
    <location>
        <begin position="702"/>
        <end position="729"/>
    </location>
</feature>
<dbReference type="InterPro" id="IPR037198">
    <property type="entry name" value="MutL_C_sf"/>
</dbReference>
<dbReference type="SUPFAM" id="SSF55874">
    <property type="entry name" value="ATPase domain of HSP90 chaperone/DNA topoisomerase II/histidine kinase"/>
    <property type="match status" value="1"/>
</dbReference>
<dbReference type="InterPro" id="IPR042121">
    <property type="entry name" value="MutL_C_regsub"/>
</dbReference>
<dbReference type="PANTHER" id="PTHR10073:SF52">
    <property type="entry name" value="MISMATCH REPAIR ENDONUCLEASE PMS2"/>
    <property type="match status" value="1"/>
</dbReference>
<feature type="region of interest" description="Disordered" evidence="3">
    <location>
        <begin position="622"/>
        <end position="665"/>
    </location>
</feature>
<evidence type="ECO:0000259" key="5">
    <source>
        <dbReference type="SMART" id="SM01340"/>
    </source>
</evidence>
<dbReference type="SMART" id="SM00853">
    <property type="entry name" value="MutL_C"/>
    <property type="match status" value="1"/>
</dbReference>
<sequence>MTTSIRAIDSSSIHKITSGQVVIDLQTAVKELVENSLDAGATNIEVKFKEYGLKSVEVVDNGSGIAEEDYDSIALNHHTSKLTSFSSLTTLTSFGFRGEALSSLCALCESVVVTTATDTDGQQGVGTKLEMGRRGELVKKSVVARQRGTTITLTNPFAPLPVRRKEFERNAKREFGKAMGLLTGYALVPCASTTKGDSAKRKGVRLTITNTLTAGKKQTNILSPGSGSNTLATAQGLWGSKALESVTEFALSFSVEGPKSRLSASSSTVSTKAKEIQVEVRGLISKFALGCGRTGTDRQFFYVNGRPCALGKFLFVRSSSHSDTCRLRLSVHPNVFGHVLTDAVDINVSPDKRTIFLHSEDKLVAALKTALDETFSTSRSTYAVEQSLQPQARPLKQTLLATTSGTTSTTGISNSRARNQNQNGEVKRKLSNIRHDLDTGEPHGLTVVSDASIPDDDDSSGDVRMGEPHLLIETPNASHRSQDISGVDVPMVDDRSTIGTQDQPPVTVEPTPSKAPDVAALRQEAGYMEAEETEPRIETTQSSLDSDSQISESFGPLQNSTPNTSIASQSSHTGHASQGGISGSTDSSSRAPRVPYFQSEASIRTSTRRSVQMVLSTAGASWNLHRGGDDIEPPRKKSRTSEAENATDTNVSGKGKSNEGRGARQNLRHRLSSFARAGSQVVNNEVEEVGLSGDDAAEVDELQEEDEDELTNLGRQRKNNREGYGDMDLDVRPEEDIHNESGLSMAIDGDADDVPPVIKCQAIKAESEVIDLTHDNGSRDIAMIDADRSVSDIQSQQSGESIARPEIIRSADGESVSMRFDLSKVSDIWLQLRDKLLSIPPVSDLGAECKPSFEQDAGISNLEDDKKAADALSRVIDKEDFGWMEIIGQFNLGFIVTRRRKAIDQEGRGDMDDLFIVDQHAADEKYNFETLQQTTSIKSQKLFRPQFLELTAADELLAIENIEMLRQNGFKVGEVDDLNTGLGHRLQLVAQPVSKGTDFDMKDLEELLHLMQDRPTGQMVRCSKARAMFAMRACRKSVMVGMPLSKSQMTSVVQHMGTIDQPWNCPHGRPTMRHLSDIANLGRGTAKMVEWGAFALPQ</sequence>
<evidence type="ECO:0000256" key="3">
    <source>
        <dbReference type="SAM" id="MobiDB-lite"/>
    </source>
</evidence>
<dbReference type="GO" id="GO:0005524">
    <property type="term" value="F:ATP binding"/>
    <property type="evidence" value="ECO:0007669"/>
    <property type="project" value="InterPro"/>
</dbReference>
<dbReference type="Proteomes" id="UP000054166">
    <property type="component" value="Unassembled WGS sequence"/>
</dbReference>
<dbReference type="Gene3D" id="3.30.565.10">
    <property type="entry name" value="Histidine kinase-like ATPase, C-terminal domain"/>
    <property type="match status" value="1"/>
</dbReference>
<dbReference type="STRING" id="765440.A0A0C3EUV3"/>
<dbReference type="Pfam" id="PF13589">
    <property type="entry name" value="HATPase_c_3"/>
    <property type="match status" value="1"/>
</dbReference>
<dbReference type="GO" id="GO:0140664">
    <property type="term" value="F:ATP-dependent DNA damage sensor activity"/>
    <property type="evidence" value="ECO:0007669"/>
    <property type="project" value="InterPro"/>
</dbReference>
<keyword evidence="2" id="KW-0227">DNA damage</keyword>
<feature type="region of interest" description="Disordered" evidence="3">
    <location>
        <begin position="494"/>
        <end position="516"/>
    </location>
</feature>
<feature type="compositionally biased region" description="Basic and acidic residues" evidence="3">
    <location>
        <begin position="626"/>
        <end position="642"/>
    </location>
</feature>
<gene>
    <name evidence="6" type="ORF">PILCRDRAFT_12894</name>
</gene>
<dbReference type="SUPFAM" id="SSF118116">
    <property type="entry name" value="DNA mismatch repair protein MutL"/>
    <property type="match status" value="1"/>
</dbReference>
<evidence type="ECO:0000313" key="7">
    <source>
        <dbReference type="Proteomes" id="UP000054166"/>
    </source>
</evidence>
<feature type="compositionally biased region" description="Polar residues" evidence="3">
    <location>
        <begin position="556"/>
        <end position="576"/>
    </location>
</feature>
<feature type="domain" description="DNA mismatch repair protein S5" evidence="5">
    <location>
        <begin position="234"/>
        <end position="376"/>
    </location>
</feature>
<dbReference type="InterPro" id="IPR014790">
    <property type="entry name" value="MutL_C"/>
</dbReference>
<feature type="compositionally biased region" description="Basic and acidic residues" evidence="3">
    <location>
        <begin position="719"/>
        <end position="729"/>
    </location>
</feature>
<proteinExistence type="inferred from homology"/>
<feature type="domain" description="MutL C-terminal dimerisation" evidence="4">
    <location>
        <begin position="886"/>
        <end position="1044"/>
    </location>
</feature>
<keyword evidence="7" id="KW-1185">Reference proteome</keyword>
<evidence type="ECO:0000256" key="1">
    <source>
        <dbReference type="ARBA" id="ARBA00006082"/>
    </source>
</evidence>
<feature type="compositionally biased region" description="Polar residues" evidence="3">
    <location>
        <begin position="412"/>
        <end position="424"/>
    </location>
</feature>
<dbReference type="FunFam" id="3.30.565.10:FF:000017">
    <property type="entry name" value="PMS1 homolog 1, mismatch repair system component"/>
    <property type="match status" value="1"/>
</dbReference>
<name>A0A0C3EUV3_PILCF</name>
<dbReference type="Gene3D" id="3.30.1370.100">
    <property type="entry name" value="MutL, C-terminal domain, regulatory subdomain"/>
    <property type="match status" value="1"/>
</dbReference>
<feature type="compositionally biased region" description="Low complexity" evidence="3">
    <location>
        <begin position="538"/>
        <end position="553"/>
    </location>
</feature>
<dbReference type="PROSITE" id="PS00058">
    <property type="entry name" value="DNA_MISMATCH_REPAIR_1"/>
    <property type="match status" value="1"/>
</dbReference>
<protein>
    <recommendedName>
        <fullName evidence="8">MutL C-terminal dimerisation domain-containing protein</fullName>
    </recommendedName>
</protein>
<reference evidence="7" key="2">
    <citation type="submission" date="2015-01" db="EMBL/GenBank/DDBJ databases">
        <title>Evolutionary Origins and Diversification of the Mycorrhizal Mutualists.</title>
        <authorList>
            <consortium name="DOE Joint Genome Institute"/>
            <consortium name="Mycorrhizal Genomics Consortium"/>
            <person name="Kohler A."/>
            <person name="Kuo A."/>
            <person name="Nagy L.G."/>
            <person name="Floudas D."/>
            <person name="Copeland A."/>
            <person name="Barry K.W."/>
            <person name="Cichocki N."/>
            <person name="Veneault-Fourrey C."/>
            <person name="LaButti K."/>
            <person name="Lindquist E.A."/>
            <person name="Lipzen A."/>
            <person name="Lundell T."/>
            <person name="Morin E."/>
            <person name="Murat C."/>
            <person name="Riley R."/>
            <person name="Ohm R."/>
            <person name="Sun H."/>
            <person name="Tunlid A."/>
            <person name="Henrissat B."/>
            <person name="Grigoriev I.V."/>
            <person name="Hibbett D.S."/>
            <person name="Martin F."/>
        </authorList>
    </citation>
    <scope>NUCLEOTIDE SEQUENCE [LARGE SCALE GENOMIC DNA]</scope>
    <source>
        <strain evidence="7">F 1598</strain>
    </source>
</reference>
<organism evidence="6 7">
    <name type="scientific">Piloderma croceum (strain F 1598)</name>
    <dbReference type="NCBI Taxonomy" id="765440"/>
    <lineage>
        <taxon>Eukaryota</taxon>
        <taxon>Fungi</taxon>
        <taxon>Dikarya</taxon>
        <taxon>Basidiomycota</taxon>
        <taxon>Agaricomycotina</taxon>
        <taxon>Agaricomycetes</taxon>
        <taxon>Agaricomycetidae</taxon>
        <taxon>Atheliales</taxon>
        <taxon>Atheliaceae</taxon>
        <taxon>Piloderma</taxon>
    </lineage>
</organism>
<dbReference type="GO" id="GO:0006298">
    <property type="term" value="P:mismatch repair"/>
    <property type="evidence" value="ECO:0007669"/>
    <property type="project" value="InterPro"/>
</dbReference>
<dbReference type="InterPro" id="IPR036890">
    <property type="entry name" value="HATPase_C_sf"/>
</dbReference>
<dbReference type="InterPro" id="IPR014721">
    <property type="entry name" value="Ribsml_uS5_D2-typ_fold_subgr"/>
</dbReference>
<dbReference type="Pfam" id="PF01119">
    <property type="entry name" value="DNA_mis_repair"/>
    <property type="match status" value="1"/>
</dbReference>
<dbReference type="InterPro" id="IPR042120">
    <property type="entry name" value="MutL_C_dimsub"/>
</dbReference>
<evidence type="ECO:0000256" key="2">
    <source>
        <dbReference type="ARBA" id="ARBA00022763"/>
    </source>
</evidence>
<dbReference type="InParanoid" id="A0A0C3EUV3"/>
<dbReference type="GO" id="GO:0016887">
    <property type="term" value="F:ATP hydrolysis activity"/>
    <property type="evidence" value="ECO:0007669"/>
    <property type="project" value="InterPro"/>
</dbReference>
<dbReference type="EMBL" id="KN833036">
    <property type="protein sequence ID" value="KIM76295.1"/>
    <property type="molecule type" value="Genomic_DNA"/>
</dbReference>
<evidence type="ECO:0000313" key="6">
    <source>
        <dbReference type="EMBL" id="KIM76295.1"/>
    </source>
</evidence>
<feature type="region of interest" description="Disordered" evidence="3">
    <location>
        <begin position="529"/>
        <end position="592"/>
    </location>
</feature>
<dbReference type="InterPro" id="IPR013507">
    <property type="entry name" value="DNA_mismatch_S5_2-like"/>
</dbReference>
<dbReference type="Pfam" id="PF08676">
    <property type="entry name" value="MutL_C"/>
    <property type="match status" value="1"/>
</dbReference>
<dbReference type="OrthoDB" id="10263226at2759"/>
<dbReference type="AlphaFoldDB" id="A0A0C3EUV3"/>
<dbReference type="SMART" id="SM01340">
    <property type="entry name" value="DNA_mis_repair"/>
    <property type="match status" value="1"/>
</dbReference>
<evidence type="ECO:0000259" key="4">
    <source>
        <dbReference type="SMART" id="SM00853"/>
    </source>
</evidence>
<dbReference type="InterPro" id="IPR020568">
    <property type="entry name" value="Ribosomal_Su5_D2-typ_SF"/>
</dbReference>